<evidence type="ECO:0000256" key="5">
    <source>
        <dbReference type="ARBA" id="ARBA00023242"/>
    </source>
</evidence>
<dbReference type="Proteomes" id="UP000716291">
    <property type="component" value="Unassembled WGS sequence"/>
</dbReference>
<dbReference type="PANTHER" id="PTHR13339:SF0">
    <property type="entry name" value="COP9 SIGNALOSOME COMPLEX SUBUNIT 8"/>
    <property type="match status" value="1"/>
</dbReference>
<comment type="subcellular location">
    <subcellularLocation>
        <location evidence="2">Cytoplasm</location>
    </subcellularLocation>
    <subcellularLocation>
        <location evidence="1">Nucleus</location>
    </subcellularLocation>
</comment>
<feature type="domain" description="CSN8/PSMD8/EIF3K" evidence="6">
    <location>
        <begin position="36"/>
        <end position="164"/>
    </location>
</feature>
<dbReference type="InterPro" id="IPR033464">
    <property type="entry name" value="CSN8_PSD8_EIF3K"/>
</dbReference>
<evidence type="ECO:0000256" key="1">
    <source>
        <dbReference type="ARBA" id="ARBA00004123"/>
    </source>
</evidence>
<gene>
    <name evidence="7" type="ORF">G6F64_002672</name>
</gene>
<dbReference type="AlphaFoldDB" id="A0A9P6XFR3"/>
<dbReference type="GO" id="GO:0008180">
    <property type="term" value="C:COP9 signalosome"/>
    <property type="evidence" value="ECO:0007669"/>
    <property type="project" value="UniProtKB-KW"/>
</dbReference>
<dbReference type="EMBL" id="JAANQT010000239">
    <property type="protein sequence ID" value="KAG1312878.1"/>
    <property type="molecule type" value="Genomic_DNA"/>
</dbReference>
<dbReference type="Gene3D" id="1.25.40.990">
    <property type="match status" value="1"/>
</dbReference>
<dbReference type="GO" id="GO:0010387">
    <property type="term" value="P:COP9 signalosome assembly"/>
    <property type="evidence" value="ECO:0007669"/>
    <property type="project" value="InterPro"/>
</dbReference>
<keyword evidence="5" id="KW-0539">Nucleus</keyword>
<reference evidence="7" key="1">
    <citation type="journal article" date="2020" name="Microb. Genom.">
        <title>Genetic diversity of clinical and environmental Mucorales isolates obtained from an investigation of mucormycosis cases among solid organ transplant recipients.</title>
        <authorList>
            <person name="Nguyen M.H."/>
            <person name="Kaul D."/>
            <person name="Muto C."/>
            <person name="Cheng S.J."/>
            <person name="Richter R.A."/>
            <person name="Bruno V.M."/>
            <person name="Liu G."/>
            <person name="Beyhan S."/>
            <person name="Sundermann A.J."/>
            <person name="Mounaud S."/>
            <person name="Pasculle A.W."/>
            <person name="Nierman W.C."/>
            <person name="Driscoll E."/>
            <person name="Cumbie R."/>
            <person name="Clancy C.J."/>
            <person name="Dupont C.L."/>
        </authorList>
    </citation>
    <scope>NUCLEOTIDE SEQUENCE</scope>
    <source>
        <strain evidence="7">GL11</strain>
    </source>
</reference>
<evidence type="ECO:0000256" key="2">
    <source>
        <dbReference type="ARBA" id="ARBA00004496"/>
    </source>
</evidence>
<proteinExistence type="predicted"/>
<keyword evidence="4" id="KW-0736">Signalosome</keyword>
<dbReference type="PANTHER" id="PTHR13339">
    <property type="entry name" value="COP9 SIGNALOSOME COMPLEX SUBUNIT 8"/>
    <property type="match status" value="1"/>
</dbReference>
<evidence type="ECO:0000256" key="4">
    <source>
        <dbReference type="ARBA" id="ARBA00022790"/>
    </source>
</evidence>
<evidence type="ECO:0000256" key="3">
    <source>
        <dbReference type="ARBA" id="ARBA00022490"/>
    </source>
</evidence>
<dbReference type="GO" id="GO:0005737">
    <property type="term" value="C:cytoplasm"/>
    <property type="evidence" value="ECO:0007669"/>
    <property type="project" value="UniProtKB-SubCell"/>
</dbReference>
<name>A0A9P6XFR3_RHIOR</name>
<organism evidence="7 8">
    <name type="scientific">Rhizopus oryzae</name>
    <name type="common">Mucormycosis agent</name>
    <name type="synonym">Rhizopus arrhizus var. delemar</name>
    <dbReference type="NCBI Taxonomy" id="64495"/>
    <lineage>
        <taxon>Eukaryota</taxon>
        <taxon>Fungi</taxon>
        <taxon>Fungi incertae sedis</taxon>
        <taxon>Mucoromycota</taxon>
        <taxon>Mucoromycotina</taxon>
        <taxon>Mucoromycetes</taxon>
        <taxon>Mucorales</taxon>
        <taxon>Mucorineae</taxon>
        <taxon>Rhizopodaceae</taxon>
        <taxon>Rhizopus</taxon>
    </lineage>
</organism>
<dbReference type="Pfam" id="PF10075">
    <property type="entry name" value="CSN8_PSD8_EIF3K"/>
    <property type="match status" value="1"/>
</dbReference>
<evidence type="ECO:0000259" key="6">
    <source>
        <dbReference type="Pfam" id="PF10075"/>
    </source>
</evidence>
<keyword evidence="8" id="KW-1185">Reference proteome</keyword>
<comment type="caution">
    <text evidence="7">The sequence shown here is derived from an EMBL/GenBank/DDBJ whole genome shotgun (WGS) entry which is preliminary data.</text>
</comment>
<sequence length="194" mass="22551">MDRVAELINQQKHDELFQYCQQLELQSVVDANVDMSIMYPIYLASCLLMDDIQSARYIRKRIKSQGLHTTEIDTIWSVIVAYIQKSYSNIYSCIDNYSWSDLMQVLVGRIKENMRNQMLILIPNVYTSIQLNQAAEFFGLQENELLPELMNRGWKYDTNTKILCPVKIGSFNSSLTNDDQISKLADIVTQLEKF</sequence>
<accession>A0A9P6XFR3</accession>
<evidence type="ECO:0000313" key="8">
    <source>
        <dbReference type="Proteomes" id="UP000716291"/>
    </source>
</evidence>
<evidence type="ECO:0000313" key="7">
    <source>
        <dbReference type="EMBL" id="KAG1312878.1"/>
    </source>
</evidence>
<protein>
    <recommendedName>
        <fullName evidence="6">CSN8/PSMD8/EIF3K domain-containing protein</fullName>
    </recommendedName>
</protein>
<dbReference type="OrthoDB" id="5351233at2759"/>
<dbReference type="InterPro" id="IPR033205">
    <property type="entry name" value="COP9_CSN8"/>
</dbReference>
<keyword evidence="3" id="KW-0963">Cytoplasm</keyword>
<dbReference type="GO" id="GO:0000338">
    <property type="term" value="P:protein deneddylation"/>
    <property type="evidence" value="ECO:0007669"/>
    <property type="project" value="InterPro"/>
</dbReference>